<evidence type="ECO:0000256" key="3">
    <source>
        <dbReference type="ARBA" id="ARBA00022833"/>
    </source>
</evidence>
<dbReference type="PROSITE" id="PS50950">
    <property type="entry name" value="ZF_THAP"/>
    <property type="match status" value="1"/>
</dbReference>
<reference evidence="7 8" key="1">
    <citation type="submission" date="2016-03" db="EMBL/GenBank/DDBJ databases">
        <title>Cyphomyrmex costatus WGS genome.</title>
        <authorList>
            <person name="Nygaard S."/>
            <person name="Hu H."/>
            <person name="Boomsma J."/>
            <person name="Zhang G."/>
        </authorList>
    </citation>
    <scope>NUCLEOTIDE SEQUENCE [LARGE SCALE GENOMIC DNA]</scope>
    <source>
        <strain evidence="7">MS0001</strain>
        <tissue evidence="7">Whole body</tissue>
    </source>
</reference>
<name>A0A151I8N0_9HYME</name>
<dbReference type="AlphaFoldDB" id="A0A151I8N0"/>
<evidence type="ECO:0000313" key="7">
    <source>
        <dbReference type="EMBL" id="KYM95021.1"/>
    </source>
</evidence>
<dbReference type="STRING" id="456900.A0A151I8N0"/>
<keyword evidence="2 5" id="KW-0863">Zinc-finger</keyword>
<dbReference type="InterPro" id="IPR006612">
    <property type="entry name" value="THAP_Znf"/>
</dbReference>
<evidence type="ECO:0000256" key="2">
    <source>
        <dbReference type="ARBA" id="ARBA00022771"/>
    </source>
</evidence>
<dbReference type="GO" id="GO:0008270">
    <property type="term" value="F:zinc ion binding"/>
    <property type="evidence" value="ECO:0007669"/>
    <property type="project" value="UniProtKB-KW"/>
</dbReference>
<keyword evidence="4 5" id="KW-0238">DNA-binding</keyword>
<evidence type="ECO:0000313" key="8">
    <source>
        <dbReference type="Proteomes" id="UP000078542"/>
    </source>
</evidence>
<evidence type="ECO:0000256" key="5">
    <source>
        <dbReference type="PROSITE-ProRule" id="PRU00309"/>
    </source>
</evidence>
<evidence type="ECO:0000259" key="6">
    <source>
        <dbReference type="PROSITE" id="PS50950"/>
    </source>
</evidence>
<organism evidence="7 8">
    <name type="scientific">Cyphomyrmex costatus</name>
    <dbReference type="NCBI Taxonomy" id="456900"/>
    <lineage>
        <taxon>Eukaryota</taxon>
        <taxon>Metazoa</taxon>
        <taxon>Ecdysozoa</taxon>
        <taxon>Arthropoda</taxon>
        <taxon>Hexapoda</taxon>
        <taxon>Insecta</taxon>
        <taxon>Pterygota</taxon>
        <taxon>Neoptera</taxon>
        <taxon>Endopterygota</taxon>
        <taxon>Hymenoptera</taxon>
        <taxon>Apocrita</taxon>
        <taxon>Aculeata</taxon>
        <taxon>Formicoidea</taxon>
        <taxon>Formicidae</taxon>
        <taxon>Myrmicinae</taxon>
        <taxon>Cyphomyrmex</taxon>
    </lineage>
</organism>
<sequence>MSCAVEGCKNYNRKTRNIPGRKVQYFSFPKDNTMVLKWLEVCQKLLQYSPQKVRKIRKDAIATLHLFHNLQEKNTPLLHQLPERMDVSLDVESCPDAMTNTSMSSIDKCEEEIHTSIYIDSFSDVIAPIDVMAASLDVNKTDGTTNLPISTMHKAEQDITASIHINDSSEVIDAVPANVKDSSSIADM</sequence>
<proteinExistence type="predicted"/>
<evidence type="ECO:0000256" key="4">
    <source>
        <dbReference type="ARBA" id="ARBA00023125"/>
    </source>
</evidence>
<keyword evidence="3" id="KW-0862">Zinc</keyword>
<keyword evidence="8" id="KW-1185">Reference proteome</keyword>
<feature type="domain" description="THAP-type" evidence="6">
    <location>
        <begin position="1"/>
        <end position="79"/>
    </location>
</feature>
<accession>A0A151I8N0</accession>
<dbReference type="EMBL" id="KQ978338">
    <property type="protein sequence ID" value="KYM95021.1"/>
    <property type="molecule type" value="Genomic_DNA"/>
</dbReference>
<gene>
    <name evidence="7" type="ORF">ALC62_14321</name>
</gene>
<dbReference type="SUPFAM" id="SSF57716">
    <property type="entry name" value="Glucocorticoid receptor-like (DNA-binding domain)"/>
    <property type="match status" value="1"/>
</dbReference>
<dbReference type="Proteomes" id="UP000078542">
    <property type="component" value="Unassembled WGS sequence"/>
</dbReference>
<evidence type="ECO:0000256" key="1">
    <source>
        <dbReference type="ARBA" id="ARBA00022723"/>
    </source>
</evidence>
<dbReference type="GO" id="GO:0003677">
    <property type="term" value="F:DNA binding"/>
    <property type="evidence" value="ECO:0007669"/>
    <property type="project" value="UniProtKB-UniRule"/>
</dbReference>
<keyword evidence="1" id="KW-0479">Metal-binding</keyword>
<dbReference type="Pfam" id="PF05485">
    <property type="entry name" value="THAP"/>
    <property type="match status" value="1"/>
</dbReference>
<protein>
    <recommendedName>
        <fullName evidence="6">THAP-type domain-containing protein</fullName>
    </recommendedName>
</protein>